<name>A0A8J7KSK2_9BACL</name>
<dbReference type="RefSeq" id="WP_194562093.1">
    <property type="nucleotide sequence ID" value="NZ_JADKPV010000001.1"/>
</dbReference>
<keyword evidence="1" id="KW-1133">Transmembrane helix</keyword>
<dbReference type="Proteomes" id="UP000622653">
    <property type="component" value="Unassembled WGS sequence"/>
</dbReference>
<accession>A0A8J7KSK2</accession>
<evidence type="ECO:0000313" key="3">
    <source>
        <dbReference type="Proteomes" id="UP000622653"/>
    </source>
</evidence>
<gene>
    <name evidence="2" type="ORF">IRY55_04735</name>
</gene>
<dbReference type="AlphaFoldDB" id="A0A8J7KSK2"/>
<protein>
    <submittedName>
        <fullName evidence="2">Uncharacterized protein</fullName>
    </submittedName>
</protein>
<keyword evidence="1" id="KW-0812">Transmembrane</keyword>
<comment type="caution">
    <text evidence="2">The sequence shown here is derived from an EMBL/GenBank/DDBJ whole genome shotgun (WGS) entry which is preliminary data.</text>
</comment>
<evidence type="ECO:0000313" key="2">
    <source>
        <dbReference type="EMBL" id="MBF4500664.1"/>
    </source>
</evidence>
<sequence>MEKRERFELDSNVIQKARRKSYRNMVLASFIVVVTIVVTSSLLAWQWNNWRLHEKMVDTELRYDVYGMNRYIGNFEEKVRPWGAEAKAPTYSLVANRPANTARLESPFHEPRAYIEPSETVRYLQNGRKLKMWYAPSASYGELANERAQLLHMPETKRLELAVSLDRSYSVEEWNSRFGSLEVAYWLEDGAEAESDEPIDERFAVGVSITNEAGKRYASPFDQFVEDATRYVERTKDTYVGKVLEAYKKEPRIRGVLLVGSPNELYEATESEAVRATSIGAIIDYYEEEVQ</sequence>
<feature type="transmembrane region" description="Helical" evidence="1">
    <location>
        <begin position="25"/>
        <end position="47"/>
    </location>
</feature>
<reference evidence="2" key="1">
    <citation type="submission" date="2020-11" db="EMBL/GenBank/DDBJ databases">
        <title>Multidrug resistant novel bacterium Savagea serpentis sp. nov., isolated from the scats of a vine snake (Ahaetulla nasuta).</title>
        <authorList>
            <person name="Venkata Ramana V."/>
            <person name="Vikas Patil S."/>
            <person name="Yogita Lugani V."/>
        </authorList>
    </citation>
    <scope>NUCLEOTIDE SEQUENCE</scope>
    <source>
        <strain evidence="2">SN6</strain>
    </source>
</reference>
<proteinExistence type="predicted"/>
<dbReference type="EMBL" id="JADKPV010000001">
    <property type="protein sequence ID" value="MBF4500664.1"/>
    <property type="molecule type" value="Genomic_DNA"/>
</dbReference>
<keyword evidence="1" id="KW-0472">Membrane</keyword>
<organism evidence="2 3">
    <name type="scientific">Savagea serpentis</name>
    <dbReference type="NCBI Taxonomy" id="2785297"/>
    <lineage>
        <taxon>Bacteria</taxon>
        <taxon>Bacillati</taxon>
        <taxon>Bacillota</taxon>
        <taxon>Bacilli</taxon>
        <taxon>Bacillales</taxon>
        <taxon>Caryophanaceae</taxon>
        <taxon>Savagea</taxon>
    </lineage>
</organism>
<evidence type="ECO:0000256" key="1">
    <source>
        <dbReference type="SAM" id="Phobius"/>
    </source>
</evidence>
<keyword evidence="3" id="KW-1185">Reference proteome</keyword>